<evidence type="ECO:0000313" key="9">
    <source>
        <dbReference type="Proteomes" id="UP000193963"/>
    </source>
</evidence>
<evidence type="ECO:0000256" key="6">
    <source>
        <dbReference type="ARBA" id="ARBA00023136"/>
    </source>
</evidence>
<keyword evidence="3" id="KW-1003">Cell membrane</keyword>
<keyword evidence="6 7" id="KW-0472">Membrane</keyword>
<feature type="transmembrane region" description="Helical" evidence="7">
    <location>
        <begin position="230"/>
        <end position="249"/>
    </location>
</feature>
<feature type="transmembrane region" description="Helical" evidence="7">
    <location>
        <begin position="199"/>
        <end position="218"/>
    </location>
</feature>
<gene>
    <name evidence="8" type="ORF">PSM7751_00913</name>
</gene>
<feature type="transmembrane region" description="Helical" evidence="7">
    <location>
        <begin position="167"/>
        <end position="187"/>
    </location>
</feature>
<sequence length="347" mass="34323">MSHVLTAPDAVASAPCRGRALLPGLVLAAVVAGVAALLGRAETALFGMQWLDPLVLAILLGALVRTVWGLPVRAQAGSDFAARRVLELAIVLLGASVSARTLLSVGPDLLAGIVALVALAVPGAFLLGRMLRLPWRMALLIACGNGICGNSAIAAVAPVIGARREDVSAAIAFTAVLGVAVVLGLPLVGHMAGLGAVDYGILSGLTVYAVPQVLPAAAPLGAAAVQIGTLVKLVRVVMLGPVCLVLSMLPGGRGAAPAGSMVSRLIPPLFILGFLAMAGLRSAGAIPAAALPPLEQGASALTLLAMAGLGLGVDARAVLAAGPRVVAAVVLSLSGLILLALALIALL</sequence>
<comment type="subcellular location">
    <subcellularLocation>
        <location evidence="1">Cell membrane</location>
        <topology evidence="1">Multi-pass membrane protein</topology>
    </subcellularLocation>
</comment>
<dbReference type="InterPro" id="IPR018383">
    <property type="entry name" value="UPF0324_pro"/>
</dbReference>
<proteinExistence type="inferred from homology"/>
<dbReference type="AlphaFoldDB" id="A0A1X6YMW6"/>
<evidence type="ECO:0000256" key="7">
    <source>
        <dbReference type="SAM" id="Phobius"/>
    </source>
</evidence>
<dbReference type="GO" id="GO:0005886">
    <property type="term" value="C:plasma membrane"/>
    <property type="evidence" value="ECO:0007669"/>
    <property type="project" value="UniProtKB-SubCell"/>
</dbReference>
<keyword evidence="5 7" id="KW-1133">Transmembrane helix</keyword>
<dbReference type="PANTHER" id="PTHR30106:SF2">
    <property type="entry name" value="UPF0324 INNER MEMBRANE PROTEIN YEIH"/>
    <property type="match status" value="1"/>
</dbReference>
<comment type="similarity">
    <text evidence="2">Belongs to the UPF0324 family.</text>
</comment>
<dbReference type="RefSeq" id="WP_198431899.1">
    <property type="nucleotide sequence ID" value="NZ_FWFN01000002.1"/>
</dbReference>
<feature type="transmembrane region" description="Helical" evidence="7">
    <location>
        <begin position="269"/>
        <end position="290"/>
    </location>
</feature>
<feature type="transmembrane region" description="Helical" evidence="7">
    <location>
        <begin position="325"/>
        <end position="346"/>
    </location>
</feature>
<dbReference type="Pfam" id="PF03601">
    <property type="entry name" value="Cons_hypoth698"/>
    <property type="match status" value="1"/>
</dbReference>
<evidence type="ECO:0000313" key="8">
    <source>
        <dbReference type="EMBL" id="SLN25490.1"/>
    </source>
</evidence>
<evidence type="ECO:0000256" key="2">
    <source>
        <dbReference type="ARBA" id="ARBA00007977"/>
    </source>
</evidence>
<feature type="transmembrane region" description="Helical" evidence="7">
    <location>
        <begin position="109"/>
        <end position="127"/>
    </location>
</feature>
<keyword evidence="9" id="KW-1185">Reference proteome</keyword>
<name>A0A1X6YMW6_9RHOB</name>
<evidence type="ECO:0000256" key="3">
    <source>
        <dbReference type="ARBA" id="ARBA00022475"/>
    </source>
</evidence>
<reference evidence="8 9" key="1">
    <citation type="submission" date="2017-03" db="EMBL/GenBank/DDBJ databases">
        <authorList>
            <person name="Afonso C.L."/>
            <person name="Miller P.J."/>
            <person name="Scott M.A."/>
            <person name="Spackman E."/>
            <person name="Goraichik I."/>
            <person name="Dimitrov K.M."/>
            <person name="Suarez D.L."/>
            <person name="Swayne D.E."/>
        </authorList>
    </citation>
    <scope>NUCLEOTIDE SEQUENCE [LARGE SCALE GENOMIC DNA]</scope>
    <source>
        <strain evidence="8 9">CECT 7751</strain>
    </source>
</reference>
<dbReference type="PANTHER" id="PTHR30106">
    <property type="entry name" value="INNER MEMBRANE PROTEIN YEIH-RELATED"/>
    <property type="match status" value="1"/>
</dbReference>
<evidence type="ECO:0000256" key="5">
    <source>
        <dbReference type="ARBA" id="ARBA00022989"/>
    </source>
</evidence>
<feature type="transmembrane region" description="Helical" evidence="7">
    <location>
        <begin position="139"/>
        <end position="161"/>
    </location>
</feature>
<evidence type="ECO:0000256" key="1">
    <source>
        <dbReference type="ARBA" id="ARBA00004651"/>
    </source>
</evidence>
<evidence type="ECO:0000256" key="4">
    <source>
        <dbReference type="ARBA" id="ARBA00022692"/>
    </source>
</evidence>
<evidence type="ECO:0008006" key="10">
    <source>
        <dbReference type="Google" id="ProtNLM"/>
    </source>
</evidence>
<accession>A0A1X6YMW6</accession>
<organism evidence="8 9">
    <name type="scientific">Pseudooceanicola marinus</name>
    <dbReference type="NCBI Taxonomy" id="396013"/>
    <lineage>
        <taxon>Bacteria</taxon>
        <taxon>Pseudomonadati</taxon>
        <taxon>Pseudomonadota</taxon>
        <taxon>Alphaproteobacteria</taxon>
        <taxon>Rhodobacterales</taxon>
        <taxon>Paracoccaceae</taxon>
        <taxon>Pseudooceanicola</taxon>
    </lineage>
</organism>
<protein>
    <recommendedName>
        <fullName evidence="10">Sulfate exporter family transporter</fullName>
    </recommendedName>
</protein>
<feature type="transmembrane region" description="Helical" evidence="7">
    <location>
        <begin position="296"/>
        <end position="313"/>
    </location>
</feature>
<feature type="transmembrane region" description="Helical" evidence="7">
    <location>
        <begin position="20"/>
        <end position="38"/>
    </location>
</feature>
<keyword evidence="4 7" id="KW-0812">Transmembrane</keyword>
<dbReference type="EMBL" id="FWFN01000002">
    <property type="protein sequence ID" value="SLN25490.1"/>
    <property type="molecule type" value="Genomic_DNA"/>
</dbReference>
<dbReference type="Proteomes" id="UP000193963">
    <property type="component" value="Unassembled WGS sequence"/>
</dbReference>
<feature type="transmembrane region" description="Helical" evidence="7">
    <location>
        <begin position="85"/>
        <end position="103"/>
    </location>
</feature>